<name>A0A8H3WRA5_9PEZI</name>
<accession>A0A8H3WRA5</accession>
<dbReference type="AlphaFoldDB" id="A0A8H3WRA5"/>
<comment type="caution">
    <text evidence="2">The sequence shown here is derived from an EMBL/GenBank/DDBJ whole genome shotgun (WGS) entry which is preliminary data.</text>
</comment>
<gene>
    <name evidence="2" type="ORF">GQ607_001176</name>
</gene>
<reference evidence="2 3" key="1">
    <citation type="submission" date="2019-12" db="EMBL/GenBank/DDBJ databases">
        <title>A genome sequence resource for the geographically widespread anthracnose pathogen Colletotrichum asianum.</title>
        <authorList>
            <person name="Meng Y."/>
        </authorList>
    </citation>
    <scope>NUCLEOTIDE SEQUENCE [LARGE SCALE GENOMIC DNA]</scope>
    <source>
        <strain evidence="2 3">ICMP 18580</strain>
    </source>
</reference>
<sequence length="82" mass="9117">MKRAASAVAAVQGKQKGKQKSTVAGQAPSAREGPPSAGDPHLYGSQVGGYDHLWVLFRLFSFARYREGKYERKLRLRHSLFL</sequence>
<evidence type="ECO:0000313" key="2">
    <source>
        <dbReference type="EMBL" id="KAF0331430.1"/>
    </source>
</evidence>
<keyword evidence="3" id="KW-1185">Reference proteome</keyword>
<feature type="region of interest" description="Disordered" evidence="1">
    <location>
        <begin position="1"/>
        <end position="43"/>
    </location>
</feature>
<organism evidence="2 3">
    <name type="scientific">Colletotrichum asianum</name>
    <dbReference type="NCBI Taxonomy" id="702518"/>
    <lineage>
        <taxon>Eukaryota</taxon>
        <taxon>Fungi</taxon>
        <taxon>Dikarya</taxon>
        <taxon>Ascomycota</taxon>
        <taxon>Pezizomycotina</taxon>
        <taxon>Sordariomycetes</taxon>
        <taxon>Hypocreomycetidae</taxon>
        <taxon>Glomerellales</taxon>
        <taxon>Glomerellaceae</taxon>
        <taxon>Colletotrichum</taxon>
        <taxon>Colletotrichum gloeosporioides species complex</taxon>
    </lineage>
</organism>
<protein>
    <submittedName>
        <fullName evidence="2">Uncharacterized protein</fullName>
    </submittedName>
</protein>
<evidence type="ECO:0000256" key="1">
    <source>
        <dbReference type="SAM" id="MobiDB-lite"/>
    </source>
</evidence>
<proteinExistence type="predicted"/>
<dbReference type="Proteomes" id="UP000434172">
    <property type="component" value="Unassembled WGS sequence"/>
</dbReference>
<dbReference type="EMBL" id="WOWK01000003">
    <property type="protein sequence ID" value="KAF0331430.1"/>
    <property type="molecule type" value="Genomic_DNA"/>
</dbReference>
<evidence type="ECO:0000313" key="3">
    <source>
        <dbReference type="Proteomes" id="UP000434172"/>
    </source>
</evidence>